<accession>A0A2T0VBS8</accession>
<evidence type="ECO:0000256" key="1">
    <source>
        <dbReference type="ARBA" id="ARBA00001946"/>
    </source>
</evidence>
<dbReference type="EC" id="2.7.1.180" evidence="2"/>
<keyword evidence="6" id="KW-0479">Metal-binding</keyword>
<dbReference type="PANTHER" id="PTHR30040:SF2">
    <property type="entry name" value="FAD:PROTEIN FMN TRANSFERASE"/>
    <property type="match status" value="1"/>
</dbReference>
<dbReference type="AlphaFoldDB" id="A0A2T0VBS8"/>
<dbReference type="EMBL" id="PVTL01000006">
    <property type="protein sequence ID" value="PRY67646.1"/>
    <property type="molecule type" value="Genomic_DNA"/>
</dbReference>
<reference evidence="11 12" key="1">
    <citation type="submission" date="2018-03" db="EMBL/GenBank/DDBJ databases">
        <title>Genomic Encyclopedia of Type Strains, Phase III (KMG-III): the genomes of soil and plant-associated and newly described type strains.</title>
        <authorList>
            <person name="Whitman W."/>
        </authorList>
    </citation>
    <scope>NUCLEOTIDE SEQUENCE [LARGE SCALE GENOMIC DNA]</scope>
    <source>
        <strain evidence="11 12">CGMCC 1.12484</strain>
    </source>
</reference>
<evidence type="ECO:0000313" key="12">
    <source>
        <dbReference type="Proteomes" id="UP000237983"/>
    </source>
</evidence>
<dbReference type="PANTHER" id="PTHR30040">
    <property type="entry name" value="THIAMINE BIOSYNTHESIS LIPOPROTEIN APBE"/>
    <property type="match status" value="1"/>
</dbReference>
<keyword evidence="8" id="KW-0460">Magnesium</keyword>
<dbReference type="InterPro" id="IPR024932">
    <property type="entry name" value="ApbE"/>
</dbReference>
<evidence type="ECO:0000256" key="5">
    <source>
        <dbReference type="ARBA" id="ARBA00022679"/>
    </source>
</evidence>
<gene>
    <name evidence="11" type="ORF">B0I08_106253</name>
</gene>
<keyword evidence="11" id="KW-0449">Lipoprotein</keyword>
<dbReference type="RefSeq" id="WP_106213383.1">
    <property type="nucleotide sequence ID" value="NZ_PVTL01000006.1"/>
</dbReference>
<protein>
    <recommendedName>
        <fullName evidence="3">FAD:protein FMN transferase</fullName>
        <ecNumber evidence="2">2.7.1.180</ecNumber>
    </recommendedName>
    <alternativeName>
        <fullName evidence="9">Flavin transferase</fullName>
    </alternativeName>
</protein>
<keyword evidence="12" id="KW-1185">Reference proteome</keyword>
<dbReference type="GO" id="GO:0046872">
    <property type="term" value="F:metal ion binding"/>
    <property type="evidence" value="ECO:0007669"/>
    <property type="project" value="UniProtKB-KW"/>
</dbReference>
<dbReference type="InterPro" id="IPR003374">
    <property type="entry name" value="ApbE-like_sf"/>
</dbReference>
<dbReference type="SUPFAM" id="SSF143631">
    <property type="entry name" value="ApbE-like"/>
    <property type="match status" value="1"/>
</dbReference>
<comment type="catalytic activity">
    <reaction evidence="10">
        <text>L-threonyl-[protein] + FAD = FMN-L-threonyl-[protein] + AMP + H(+)</text>
        <dbReference type="Rhea" id="RHEA:36847"/>
        <dbReference type="Rhea" id="RHEA-COMP:11060"/>
        <dbReference type="Rhea" id="RHEA-COMP:11061"/>
        <dbReference type="ChEBI" id="CHEBI:15378"/>
        <dbReference type="ChEBI" id="CHEBI:30013"/>
        <dbReference type="ChEBI" id="CHEBI:57692"/>
        <dbReference type="ChEBI" id="CHEBI:74257"/>
        <dbReference type="ChEBI" id="CHEBI:456215"/>
        <dbReference type="EC" id="2.7.1.180"/>
    </reaction>
</comment>
<comment type="caution">
    <text evidence="11">The sequence shown here is derived from an EMBL/GenBank/DDBJ whole genome shotgun (WGS) entry which is preliminary data.</text>
</comment>
<dbReference type="Proteomes" id="UP000237983">
    <property type="component" value="Unassembled WGS sequence"/>
</dbReference>
<evidence type="ECO:0000256" key="7">
    <source>
        <dbReference type="ARBA" id="ARBA00022827"/>
    </source>
</evidence>
<keyword evidence="4" id="KW-0285">Flavoprotein</keyword>
<evidence type="ECO:0000256" key="10">
    <source>
        <dbReference type="ARBA" id="ARBA00048540"/>
    </source>
</evidence>
<evidence type="ECO:0000256" key="3">
    <source>
        <dbReference type="ARBA" id="ARBA00016337"/>
    </source>
</evidence>
<name>A0A2T0VBS8_9MICO</name>
<dbReference type="Pfam" id="PF02424">
    <property type="entry name" value="ApbE"/>
    <property type="match status" value="1"/>
</dbReference>
<evidence type="ECO:0000256" key="8">
    <source>
        <dbReference type="ARBA" id="ARBA00022842"/>
    </source>
</evidence>
<keyword evidence="5" id="KW-0808">Transferase</keyword>
<evidence type="ECO:0000256" key="4">
    <source>
        <dbReference type="ARBA" id="ARBA00022630"/>
    </source>
</evidence>
<organism evidence="11 12">
    <name type="scientific">Glaciihabitans tibetensis</name>
    <dbReference type="NCBI Taxonomy" id="1266600"/>
    <lineage>
        <taxon>Bacteria</taxon>
        <taxon>Bacillati</taxon>
        <taxon>Actinomycetota</taxon>
        <taxon>Actinomycetes</taxon>
        <taxon>Micrococcales</taxon>
        <taxon>Microbacteriaceae</taxon>
        <taxon>Glaciihabitans</taxon>
    </lineage>
</organism>
<evidence type="ECO:0000256" key="6">
    <source>
        <dbReference type="ARBA" id="ARBA00022723"/>
    </source>
</evidence>
<keyword evidence="7" id="KW-0274">FAD</keyword>
<evidence type="ECO:0000256" key="2">
    <source>
        <dbReference type="ARBA" id="ARBA00011955"/>
    </source>
</evidence>
<dbReference type="GO" id="GO:0016740">
    <property type="term" value="F:transferase activity"/>
    <property type="evidence" value="ECO:0007669"/>
    <property type="project" value="UniProtKB-KW"/>
</dbReference>
<sequence length="328" mass="35300">MRTSTPHAQHRFDAIGAPWRIDTPEPLPPEVVAAIAERIESFDRTYSRFRTDSLVSRINREPGVWEFPPDAPPLFALYRSLYEATGGAVSPLVGARLENLGYDRSYSLTPNPESVRVPSWDNAVAWDGERLTTVRPVLLDVGAAGKGYLVDLVAAILTEAGVDEYVVDASGDLVHRGSSPLRVALEHPRDPTKAIGVYTLSNAALCASASNRRAWGSGLHHVLDALTGEPTTRVIATWAVVPAAGGPGPAASATLPTTTLPTTTQPTMHAGTLPTQHRSALHTMHADGLATGLFFRGAAAFDFDFQYVRMLADGSVEYSRDIQGEMFT</sequence>
<dbReference type="OrthoDB" id="3728306at2"/>
<dbReference type="Gene3D" id="3.10.520.10">
    <property type="entry name" value="ApbE-like domains"/>
    <property type="match status" value="1"/>
</dbReference>
<evidence type="ECO:0000256" key="9">
    <source>
        <dbReference type="ARBA" id="ARBA00031306"/>
    </source>
</evidence>
<comment type="cofactor">
    <cofactor evidence="1">
        <name>Mg(2+)</name>
        <dbReference type="ChEBI" id="CHEBI:18420"/>
    </cofactor>
</comment>
<proteinExistence type="predicted"/>
<evidence type="ECO:0000313" key="11">
    <source>
        <dbReference type="EMBL" id="PRY67646.1"/>
    </source>
</evidence>